<dbReference type="SUPFAM" id="SSF46785">
    <property type="entry name" value="Winged helix' DNA-binding domain"/>
    <property type="match status" value="1"/>
</dbReference>
<comment type="caution">
    <text evidence="8">The sequence shown here is derived from an EMBL/GenBank/DDBJ whole genome shotgun (WGS) entry which is preliminary data.</text>
</comment>
<keyword evidence="9" id="KW-1185">Reference proteome</keyword>
<dbReference type="PANTHER" id="PTHR43864:SF2">
    <property type="entry name" value="PUR OPERON REPRESSOR"/>
    <property type="match status" value="1"/>
</dbReference>
<accession>A0ABW1UR40</accession>
<keyword evidence="2" id="KW-0805">Transcription regulation</keyword>
<dbReference type="InterPro" id="IPR010078">
    <property type="entry name" value="PurR_Bsub"/>
</dbReference>
<dbReference type="InterPro" id="IPR036388">
    <property type="entry name" value="WH-like_DNA-bd_sf"/>
</dbReference>
<dbReference type="InterPro" id="IPR050118">
    <property type="entry name" value="Pur/Pyrimidine_PRTase"/>
</dbReference>
<evidence type="ECO:0000256" key="2">
    <source>
        <dbReference type="ARBA" id="ARBA00023015"/>
    </source>
</evidence>
<keyword evidence="4" id="KW-0804">Transcription</keyword>
<evidence type="ECO:0000259" key="6">
    <source>
        <dbReference type="Pfam" id="PF00156"/>
    </source>
</evidence>
<evidence type="ECO:0000313" key="8">
    <source>
        <dbReference type="EMBL" id="MFC6316158.1"/>
    </source>
</evidence>
<evidence type="ECO:0000256" key="4">
    <source>
        <dbReference type="ARBA" id="ARBA00023163"/>
    </source>
</evidence>
<evidence type="ECO:0000256" key="3">
    <source>
        <dbReference type="ARBA" id="ARBA00023125"/>
    </source>
</evidence>
<comment type="subunit">
    <text evidence="1">Homodimer.</text>
</comment>
<evidence type="ECO:0000256" key="5">
    <source>
        <dbReference type="ARBA" id="ARBA00049656"/>
    </source>
</evidence>
<reference evidence="9" key="1">
    <citation type="journal article" date="2019" name="Int. J. Syst. Evol. Microbiol.">
        <title>The Global Catalogue of Microorganisms (GCM) 10K type strain sequencing project: providing services to taxonomists for standard genome sequencing and annotation.</title>
        <authorList>
            <consortium name="The Broad Institute Genomics Platform"/>
            <consortium name="The Broad Institute Genome Sequencing Center for Infectious Disease"/>
            <person name="Wu L."/>
            <person name="Ma J."/>
        </authorList>
    </citation>
    <scope>NUCLEOTIDE SEQUENCE [LARGE SCALE GENOMIC DNA]</scope>
    <source>
        <strain evidence="9">CCM 8897</strain>
    </source>
</reference>
<dbReference type="CDD" id="cd06223">
    <property type="entry name" value="PRTases_typeI"/>
    <property type="match status" value="1"/>
</dbReference>
<dbReference type="Pfam" id="PF00156">
    <property type="entry name" value="Pribosyltran"/>
    <property type="match status" value="1"/>
</dbReference>
<dbReference type="EMBL" id="JBHSSM010000024">
    <property type="protein sequence ID" value="MFC6316158.1"/>
    <property type="molecule type" value="Genomic_DNA"/>
</dbReference>
<evidence type="ECO:0000313" key="9">
    <source>
        <dbReference type="Proteomes" id="UP001596310"/>
    </source>
</evidence>
<sequence length="281" mass="30536">MKVRRSDRLIDMTSYLLDHPRELISLPFFVRRYDSAKSSISEDLAIIKRTFNTRGLGRVQTLPGAAGGVQYLPGVSQSGATDFLGMMALKLAEKERLLPGGYLYLSDLLGNPTYLRMIGRLIAALYVDQQVDAVMTVATKGIPIAQSVATCLGVPFVIVRRDAKITEGATVSVNYVSASSSRIEKMELSKRSLPEGANVVIVDDFMKGGGTIHGMHDLLKEFEAELVGITVFAEATFAGQRVETEYTSLLNVVAVDTHASEIKVELGNYLDKLAAVTSDQA</sequence>
<comment type="similarity">
    <text evidence="5">Belongs to the purine/pyrimidine phosphoribosyltransferase family. PurR subfamily.</text>
</comment>
<gene>
    <name evidence="8" type="primary">purR</name>
    <name evidence="8" type="ORF">ACFQHW_11335</name>
</gene>
<evidence type="ECO:0000256" key="1">
    <source>
        <dbReference type="ARBA" id="ARBA00011738"/>
    </source>
</evidence>
<keyword evidence="3" id="KW-0238">DNA-binding</keyword>
<dbReference type="Gene3D" id="1.10.10.10">
    <property type="entry name" value="Winged helix-like DNA-binding domain superfamily/Winged helix DNA-binding domain"/>
    <property type="match status" value="1"/>
</dbReference>
<dbReference type="InterPro" id="IPR000836">
    <property type="entry name" value="PRTase_dom"/>
</dbReference>
<dbReference type="Gene3D" id="3.40.50.2020">
    <property type="match status" value="1"/>
</dbReference>
<dbReference type="NCBIfam" id="TIGR01743">
    <property type="entry name" value="purR_Bsub"/>
    <property type="match status" value="1"/>
</dbReference>
<name>A0ABW1UR40_9LACO</name>
<dbReference type="Proteomes" id="UP001596310">
    <property type="component" value="Unassembled WGS sequence"/>
</dbReference>
<dbReference type="SUPFAM" id="SSF53271">
    <property type="entry name" value="PRTase-like"/>
    <property type="match status" value="1"/>
</dbReference>
<dbReference type="InterPro" id="IPR015265">
    <property type="entry name" value="PuR_N"/>
</dbReference>
<dbReference type="InterPro" id="IPR029057">
    <property type="entry name" value="PRTase-like"/>
</dbReference>
<feature type="domain" description="Phosphoribosyltransferase" evidence="6">
    <location>
        <begin position="108"/>
        <end position="244"/>
    </location>
</feature>
<dbReference type="RefSeq" id="WP_125597116.1">
    <property type="nucleotide sequence ID" value="NZ_JBHSSM010000024.1"/>
</dbReference>
<proteinExistence type="inferred from homology"/>
<dbReference type="Pfam" id="PF09182">
    <property type="entry name" value="PuR_N"/>
    <property type="match status" value="1"/>
</dbReference>
<dbReference type="PANTHER" id="PTHR43864">
    <property type="entry name" value="HYPOXANTHINE/GUANINE PHOSPHORIBOSYLTRANSFERASE"/>
    <property type="match status" value="1"/>
</dbReference>
<organism evidence="8 9">
    <name type="scientific">Lapidilactobacillus achengensis</name>
    <dbReference type="NCBI Taxonomy" id="2486000"/>
    <lineage>
        <taxon>Bacteria</taxon>
        <taxon>Bacillati</taxon>
        <taxon>Bacillota</taxon>
        <taxon>Bacilli</taxon>
        <taxon>Lactobacillales</taxon>
        <taxon>Lactobacillaceae</taxon>
        <taxon>Lapidilactobacillus</taxon>
    </lineage>
</organism>
<evidence type="ECO:0000259" key="7">
    <source>
        <dbReference type="Pfam" id="PF09182"/>
    </source>
</evidence>
<feature type="domain" description="Bacterial purine repressor N-terminal" evidence="7">
    <location>
        <begin position="4"/>
        <end position="73"/>
    </location>
</feature>
<protein>
    <submittedName>
        <fullName evidence="8">Pur operon repressor</fullName>
    </submittedName>
</protein>
<dbReference type="InterPro" id="IPR036390">
    <property type="entry name" value="WH_DNA-bd_sf"/>
</dbReference>